<dbReference type="InterPro" id="IPR020019">
    <property type="entry name" value="AcTrfase_PglD-like"/>
</dbReference>
<dbReference type="Gene3D" id="3.40.50.20">
    <property type="match status" value="1"/>
</dbReference>
<keyword evidence="3" id="KW-0677">Repeat</keyword>
<dbReference type="CDD" id="cd03360">
    <property type="entry name" value="LbH_AT_putative"/>
    <property type="match status" value="1"/>
</dbReference>
<evidence type="ECO:0000313" key="6">
    <source>
        <dbReference type="Proteomes" id="UP000664882"/>
    </source>
</evidence>
<evidence type="ECO:0000256" key="4">
    <source>
        <dbReference type="ARBA" id="ARBA00023315"/>
    </source>
</evidence>
<dbReference type="Proteomes" id="UP000664882">
    <property type="component" value="Unassembled WGS sequence"/>
</dbReference>
<dbReference type="PROSITE" id="PS00101">
    <property type="entry name" value="HEXAPEP_TRANSFERASES"/>
    <property type="match status" value="1"/>
</dbReference>
<dbReference type="Pfam" id="PF00132">
    <property type="entry name" value="Hexapep"/>
    <property type="match status" value="1"/>
</dbReference>
<dbReference type="InterPro" id="IPR001451">
    <property type="entry name" value="Hexapep"/>
</dbReference>
<dbReference type="InterPro" id="IPR011004">
    <property type="entry name" value="Trimer_LpxA-like_sf"/>
</dbReference>
<evidence type="ECO:0000256" key="1">
    <source>
        <dbReference type="ARBA" id="ARBA00007274"/>
    </source>
</evidence>
<accession>A0ABS3NGJ7</accession>
<dbReference type="PANTHER" id="PTHR43300:SF7">
    <property type="entry name" value="UDP-N-ACETYLBACILLOSAMINE N-ACETYLTRANSFERASE"/>
    <property type="match status" value="1"/>
</dbReference>
<evidence type="ECO:0000256" key="3">
    <source>
        <dbReference type="ARBA" id="ARBA00022737"/>
    </source>
</evidence>
<comment type="similarity">
    <text evidence="1">Belongs to the transferase hexapeptide repeat family.</text>
</comment>
<evidence type="ECO:0000313" key="5">
    <source>
        <dbReference type="EMBL" id="MBO1519719.1"/>
    </source>
</evidence>
<dbReference type="InterPro" id="IPR018357">
    <property type="entry name" value="Hexapep_transf_CS"/>
</dbReference>
<dbReference type="Gene3D" id="2.160.10.10">
    <property type="entry name" value="Hexapeptide repeat proteins"/>
    <property type="match status" value="1"/>
</dbReference>
<proteinExistence type="inferred from homology"/>
<keyword evidence="6" id="KW-1185">Reference proteome</keyword>
<dbReference type="NCBIfam" id="TIGR03570">
    <property type="entry name" value="NeuD_NnaD"/>
    <property type="match status" value="1"/>
</dbReference>
<reference evidence="5 6" key="1">
    <citation type="submission" date="2021-03" db="EMBL/GenBank/DDBJ databases">
        <title>Oceanisphaera sp. nov., isolated from the intestine.</title>
        <authorList>
            <person name="Zhao L.-H."/>
            <person name="Shi L.-F."/>
        </authorList>
    </citation>
    <scope>NUCLEOTIDE SEQUENCE [LARGE SCALE GENOMIC DNA]</scope>
    <source>
        <strain evidence="5 6">DM8</strain>
    </source>
</reference>
<dbReference type="EMBL" id="JAGDFX010000009">
    <property type="protein sequence ID" value="MBO1519719.1"/>
    <property type="molecule type" value="Genomic_DNA"/>
</dbReference>
<name>A0ABS3NGJ7_9GAMM</name>
<sequence length="212" mass="22219">MTKPLIMLGAGGHAAGLAEILYAQGRVITALVAPEPVNSKSLLVGIKRLQNDEDLLLQYCPKDVELVNGLGSLPGKDLQWQLFQFFKTKGYSFSQVISHNAILSNNIELGEGAQIMAGVIVQAGVTIGDNTLLNSGCIVEHDCSIGQHNHIAPSATLCGGVNTGIHVHIGAGANVIQYLNIGDHAVIGAGTTIARDVLAHQTLIPACSRNLS</sequence>
<comment type="caution">
    <text evidence="5">The sequence shown here is derived from an EMBL/GenBank/DDBJ whole genome shotgun (WGS) entry which is preliminary data.</text>
</comment>
<gene>
    <name evidence="5" type="ORF">J3U76_08770</name>
</gene>
<dbReference type="SUPFAM" id="SSF51161">
    <property type="entry name" value="Trimeric LpxA-like enzymes"/>
    <property type="match status" value="1"/>
</dbReference>
<evidence type="ECO:0000256" key="2">
    <source>
        <dbReference type="ARBA" id="ARBA00022679"/>
    </source>
</evidence>
<dbReference type="RefSeq" id="WP_208005600.1">
    <property type="nucleotide sequence ID" value="NZ_JAGDFX010000009.1"/>
</dbReference>
<keyword evidence="4" id="KW-0012">Acyltransferase</keyword>
<dbReference type="PANTHER" id="PTHR43300">
    <property type="entry name" value="ACETYLTRANSFERASE"/>
    <property type="match status" value="1"/>
</dbReference>
<organism evidence="5 6">
    <name type="scientific">Oceanisphaera pacifica</name>
    <dbReference type="NCBI Taxonomy" id="2818389"/>
    <lineage>
        <taxon>Bacteria</taxon>
        <taxon>Pseudomonadati</taxon>
        <taxon>Pseudomonadota</taxon>
        <taxon>Gammaproteobacteria</taxon>
        <taxon>Aeromonadales</taxon>
        <taxon>Aeromonadaceae</taxon>
        <taxon>Oceanisphaera</taxon>
    </lineage>
</organism>
<dbReference type="InterPro" id="IPR050179">
    <property type="entry name" value="Trans_hexapeptide_repeat"/>
</dbReference>
<keyword evidence="2" id="KW-0808">Transferase</keyword>
<protein>
    <submittedName>
        <fullName evidence="5">NeuD/PglB/VioB family sugar acetyltransferase</fullName>
    </submittedName>
</protein>